<reference evidence="1 2" key="1">
    <citation type="submission" date="2019-01" db="EMBL/GenBank/DDBJ databases">
        <authorList>
            <person name="Sayadi A."/>
        </authorList>
    </citation>
    <scope>NUCLEOTIDE SEQUENCE [LARGE SCALE GENOMIC DNA]</scope>
</reference>
<dbReference type="OrthoDB" id="6741114at2759"/>
<organism evidence="1 2">
    <name type="scientific">Callosobruchus maculatus</name>
    <name type="common">Southern cowpea weevil</name>
    <name type="synonym">Pulse bruchid</name>
    <dbReference type="NCBI Taxonomy" id="64391"/>
    <lineage>
        <taxon>Eukaryota</taxon>
        <taxon>Metazoa</taxon>
        <taxon>Ecdysozoa</taxon>
        <taxon>Arthropoda</taxon>
        <taxon>Hexapoda</taxon>
        <taxon>Insecta</taxon>
        <taxon>Pterygota</taxon>
        <taxon>Neoptera</taxon>
        <taxon>Endopterygota</taxon>
        <taxon>Coleoptera</taxon>
        <taxon>Polyphaga</taxon>
        <taxon>Cucujiformia</taxon>
        <taxon>Chrysomeloidea</taxon>
        <taxon>Chrysomelidae</taxon>
        <taxon>Bruchinae</taxon>
        <taxon>Bruchini</taxon>
        <taxon>Callosobruchus</taxon>
    </lineage>
</organism>
<gene>
    <name evidence="1" type="ORF">CALMAC_LOCUS3029</name>
</gene>
<evidence type="ECO:0000313" key="2">
    <source>
        <dbReference type="Proteomes" id="UP000410492"/>
    </source>
</evidence>
<dbReference type="EMBL" id="CAACVG010003948">
    <property type="protein sequence ID" value="VEN37993.1"/>
    <property type="molecule type" value="Genomic_DNA"/>
</dbReference>
<dbReference type="AlphaFoldDB" id="A0A653BR07"/>
<sequence length="38" mass="4351">MTFCSLLEKYEHPEVPKKKCEASTSSNLNDILLPSRQI</sequence>
<keyword evidence="2" id="KW-1185">Reference proteome</keyword>
<dbReference type="Proteomes" id="UP000410492">
    <property type="component" value="Unassembled WGS sequence"/>
</dbReference>
<proteinExistence type="predicted"/>
<protein>
    <submittedName>
        <fullName evidence="1">Uncharacterized protein</fullName>
    </submittedName>
</protein>
<evidence type="ECO:0000313" key="1">
    <source>
        <dbReference type="EMBL" id="VEN37993.1"/>
    </source>
</evidence>
<name>A0A653BR07_CALMS</name>
<accession>A0A653BR07</accession>